<keyword evidence="3 5" id="KW-0238">DNA-binding</keyword>
<feature type="non-terminal residue" evidence="7">
    <location>
        <position position="118"/>
    </location>
</feature>
<dbReference type="SUPFAM" id="SSF82927">
    <property type="entry name" value="Cysteine-rich DNA binding domain, (DM domain)"/>
    <property type="match status" value="2"/>
</dbReference>
<keyword evidence="4 5" id="KW-0539">Nucleus</keyword>
<evidence type="ECO:0000259" key="6">
    <source>
        <dbReference type="PROSITE" id="PS50809"/>
    </source>
</evidence>
<feature type="domain" description="DM" evidence="6">
    <location>
        <begin position="6"/>
        <end position="51"/>
    </location>
</feature>
<name>A0AAV5V6T7_9BILA</name>
<dbReference type="GO" id="GO:0005634">
    <property type="term" value="C:nucleus"/>
    <property type="evidence" value="ECO:0007669"/>
    <property type="project" value="UniProtKB-SubCell"/>
</dbReference>
<comment type="subcellular location">
    <subcellularLocation>
        <location evidence="5">Nucleus</location>
    </subcellularLocation>
</comment>
<evidence type="ECO:0000256" key="5">
    <source>
        <dbReference type="PROSITE-ProRule" id="PRU00070"/>
    </source>
</evidence>
<comment type="caution">
    <text evidence="7">The sequence shown here is derived from an EMBL/GenBank/DDBJ whole genome shotgun (WGS) entry which is preliminary data.</text>
</comment>
<feature type="domain" description="DM" evidence="6">
    <location>
        <begin position="66"/>
        <end position="114"/>
    </location>
</feature>
<dbReference type="PROSITE" id="PS40000">
    <property type="entry name" value="DM_1"/>
    <property type="match status" value="1"/>
</dbReference>
<keyword evidence="2 5" id="KW-0862">Zinc</keyword>
<keyword evidence="1 5" id="KW-0479">Metal-binding</keyword>
<sequence length="118" mass="13364">LVRGACNLCAAHGIDSYQRAHSCPFKDCECTRCNVVRVRRAIVAQQLRMRREVASGSTDSSRSYTCNRCRNHGLRVQKKGHKNVCSFANCDCPMCTLCHSRSILDANFRTSIRRKRGK</sequence>
<dbReference type="GO" id="GO:0000978">
    <property type="term" value="F:RNA polymerase II cis-regulatory region sequence-specific DNA binding"/>
    <property type="evidence" value="ECO:0007669"/>
    <property type="project" value="TreeGrafter"/>
</dbReference>
<dbReference type="GO" id="GO:0046872">
    <property type="term" value="F:metal ion binding"/>
    <property type="evidence" value="ECO:0007669"/>
    <property type="project" value="UniProtKB-KW"/>
</dbReference>
<dbReference type="SMART" id="SM00301">
    <property type="entry name" value="DM"/>
    <property type="match status" value="2"/>
</dbReference>
<evidence type="ECO:0000256" key="3">
    <source>
        <dbReference type="ARBA" id="ARBA00023125"/>
    </source>
</evidence>
<feature type="non-terminal residue" evidence="7">
    <location>
        <position position="1"/>
    </location>
</feature>
<organism evidence="7 8">
    <name type="scientific">Pristionchus fissidentatus</name>
    <dbReference type="NCBI Taxonomy" id="1538716"/>
    <lineage>
        <taxon>Eukaryota</taxon>
        <taxon>Metazoa</taxon>
        <taxon>Ecdysozoa</taxon>
        <taxon>Nematoda</taxon>
        <taxon>Chromadorea</taxon>
        <taxon>Rhabditida</taxon>
        <taxon>Rhabditina</taxon>
        <taxon>Diplogasteromorpha</taxon>
        <taxon>Diplogasteroidea</taxon>
        <taxon>Neodiplogasteridae</taxon>
        <taxon>Pristionchus</taxon>
    </lineage>
</organism>
<dbReference type="PROSITE" id="PS50809">
    <property type="entry name" value="DM_2"/>
    <property type="match status" value="2"/>
</dbReference>
<evidence type="ECO:0000256" key="1">
    <source>
        <dbReference type="ARBA" id="ARBA00022723"/>
    </source>
</evidence>
<accession>A0AAV5V6T7</accession>
<dbReference type="InterPro" id="IPR026607">
    <property type="entry name" value="DMRT"/>
</dbReference>
<dbReference type="InterPro" id="IPR036407">
    <property type="entry name" value="DM_DNA-bd_sf"/>
</dbReference>
<feature type="DNA-binding region" description="DM" evidence="5">
    <location>
        <begin position="6"/>
        <end position="51"/>
    </location>
</feature>
<protein>
    <recommendedName>
        <fullName evidence="6">DM domain-containing protein</fullName>
    </recommendedName>
</protein>
<proteinExistence type="predicted"/>
<dbReference type="PANTHER" id="PTHR12322:SF118">
    <property type="entry name" value="DM DOMAIN-CONTAINING PROTEIN"/>
    <property type="match status" value="1"/>
</dbReference>
<dbReference type="AlphaFoldDB" id="A0AAV5V6T7"/>
<dbReference type="GO" id="GO:0000981">
    <property type="term" value="F:DNA-binding transcription factor activity, RNA polymerase II-specific"/>
    <property type="evidence" value="ECO:0007669"/>
    <property type="project" value="TreeGrafter"/>
</dbReference>
<evidence type="ECO:0000313" key="8">
    <source>
        <dbReference type="Proteomes" id="UP001432322"/>
    </source>
</evidence>
<gene>
    <name evidence="7" type="ORF">PFISCL1PPCAC_5275</name>
</gene>
<feature type="DNA-binding region" description="DM" evidence="5">
    <location>
        <begin position="66"/>
        <end position="114"/>
    </location>
</feature>
<dbReference type="Proteomes" id="UP001432322">
    <property type="component" value="Unassembled WGS sequence"/>
</dbReference>
<evidence type="ECO:0000313" key="7">
    <source>
        <dbReference type="EMBL" id="GMT13978.1"/>
    </source>
</evidence>
<dbReference type="InterPro" id="IPR001275">
    <property type="entry name" value="DM_DNA-bd"/>
</dbReference>
<dbReference type="EMBL" id="BTSY01000002">
    <property type="protein sequence ID" value="GMT13978.1"/>
    <property type="molecule type" value="Genomic_DNA"/>
</dbReference>
<dbReference type="Pfam" id="PF00751">
    <property type="entry name" value="DM"/>
    <property type="match status" value="2"/>
</dbReference>
<keyword evidence="8" id="KW-1185">Reference proteome</keyword>
<dbReference type="GO" id="GO:0007548">
    <property type="term" value="P:sex differentiation"/>
    <property type="evidence" value="ECO:0007669"/>
    <property type="project" value="TreeGrafter"/>
</dbReference>
<evidence type="ECO:0000256" key="2">
    <source>
        <dbReference type="ARBA" id="ARBA00022833"/>
    </source>
</evidence>
<reference evidence="7" key="1">
    <citation type="submission" date="2023-10" db="EMBL/GenBank/DDBJ databases">
        <title>Genome assembly of Pristionchus species.</title>
        <authorList>
            <person name="Yoshida K."/>
            <person name="Sommer R.J."/>
        </authorList>
    </citation>
    <scope>NUCLEOTIDE SEQUENCE</scope>
    <source>
        <strain evidence="7">RS5133</strain>
    </source>
</reference>
<evidence type="ECO:0000256" key="4">
    <source>
        <dbReference type="ARBA" id="ARBA00023242"/>
    </source>
</evidence>
<dbReference type="PANTHER" id="PTHR12322">
    <property type="entry name" value="DOUBLESEX AND MAB-3 RELATED TRANSCRIPTION FACTOR DMRT"/>
    <property type="match status" value="1"/>
</dbReference>
<dbReference type="Gene3D" id="4.10.1040.10">
    <property type="entry name" value="DM DNA-binding domain"/>
    <property type="match status" value="2"/>
</dbReference>